<name>A0A493U1X7_ANAPP</name>
<keyword evidence="6" id="KW-1185">Reference proteome</keyword>
<evidence type="ECO:0000313" key="6">
    <source>
        <dbReference type="Proteomes" id="UP000016666"/>
    </source>
</evidence>
<evidence type="ECO:0000313" key="5">
    <source>
        <dbReference type="Ensembl" id="ENSAPLP00000032123.1"/>
    </source>
</evidence>
<organism evidence="5 6">
    <name type="scientific">Anas platyrhynchos platyrhynchos</name>
    <name type="common">Northern mallard</name>
    <dbReference type="NCBI Taxonomy" id="8840"/>
    <lineage>
        <taxon>Eukaryota</taxon>
        <taxon>Metazoa</taxon>
        <taxon>Chordata</taxon>
        <taxon>Craniata</taxon>
        <taxon>Vertebrata</taxon>
        <taxon>Euteleostomi</taxon>
        <taxon>Archelosauria</taxon>
        <taxon>Archosauria</taxon>
        <taxon>Dinosauria</taxon>
        <taxon>Saurischia</taxon>
        <taxon>Theropoda</taxon>
        <taxon>Coelurosauria</taxon>
        <taxon>Aves</taxon>
        <taxon>Neognathae</taxon>
        <taxon>Galloanserae</taxon>
        <taxon>Anseriformes</taxon>
        <taxon>Anatidae</taxon>
        <taxon>Anatinae</taxon>
        <taxon>Anas</taxon>
    </lineage>
</organism>
<evidence type="ECO:0000259" key="4">
    <source>
        <dbReference type="PROSITE" id="PS01180"/>
    </source>
</evidence>
<dbReference type="GO" id="GO:0008233">
    <property type="term" value="F:peptidase activity"/>
    <property type="evidence" value="ECO:0007669"/>
    <property type="project" value="Ensembl"/>
</dbReference>
<comment type="caution">
    <text evidence="2">Lacks conserved residue(s) required for the propagation of feature annotation.</text>
</comment>
<feature type="domain" description="CUB" evidence="4">
    <location>
        <begin position="440"/>
        <end position="503"/>
    </location>
</feature>
<proteinExistence type="predicted"/>
<dbReference type="InterPro" id="IPR000859">
    <property type="entry name" value="CUB_dom"/>
</dbReference>
<dbReference type="GO" id="GO:0042802">
    <property type="term" value="F:identical protein binding"/>
    <property type="evidence" value="ECO:0007669"/>
    <property type="project" value="Ensembl"/>
</dbReference>
<protein>
    <submittedName>
        <fullName evidence="5">Bone morphogenetic protein 1</fullName>
    </submittedName>
</protein>
<gene>
    <name evidence="5" type="primary">BMP1</name>
</gene>
<sequence length="793" mass="84370">MRCVGQPPSCHGGVPAHFGCPSHFVVPLGAQIPVWSPWVPKSFWGPFWCPNHFMVPLGAQILSGSLLVPKSFCGPSWCPNPFVVLLGAQILSGSLQVPKSFHGPPGCPNPFVVPLGAQISARSLLVPKSFCGPSWCPNHFVVPLGAQILAWSLLVPKSFWGPSWCPNPFVIPLGAQILSWSPWVPKSIHGPSGCPNPSVVPPGAQILSRPRRASVSPSGRTFPGSARVRERGGRNSQDIGGRQSILGTQRAQKPTPRGPPPAKIERHDSCAYDYLEIRDGSSEASSLIGRYCGYDKPDDIKSTSNKLWMKFVSDGSINKAGFAVNFFKGGRPNEVGGNPKTGGGVSLAHLLSPRPCAQRWTSARGRTTGGASSAASTPWGATNALVTPATSWPPTNAAVRVSVPPPQCLPVPPSASQCFPVPPSTRAGSVTRASRPAAACGGFLTKLNGSITSPGWPKEYPPNKNCIWQLVAPTQYRISLQFDFFETEGNDVSEPWGGPHARCAPLAGRGGWLGGTGTPPAPCPPFFLLFFFPPPPNPSPVGLQVRLRGGAQRADGRLQAPRQVLRRREAGRHHLPVQQHEDRVQVRQHRLQEGLQSPFFLRQTRLAQISGAAAALRQRDTSGKPSSRAGPRGSRVSGFPGGRTVLQDPPPPKKKRVSCSSGAQHPRCGSFLATEGGGSLPSGHPEPLGATHGGSARLVHDRSGRRGGPPRCRHQAPSVLPAGQCCARSPLLLELLSSRPAHQKPPSHPPTGRDAHPPTASPTPPGSWASLARAWHKLGTGLRWPAPWARRGL</sequence>
<reference evidence="5" key="2">
    <citation type="submission" date="2025-08" db="UniProtKB">
        <authorList>
            <consortium name="Ensembl"/>
        </authorList>
    </citation>
    <scope>IDENTIFICATION</scope>
</reference>
<feature type="region of interest" description="Disordered" evidence="3">
    <location>
        <begin position="740"/>
        <end position="769"/>
    </location>
</feature>
<dbReference type="GO" id="GO:0061036">
    <property type="term" value="P:positive regulation of cartilage development"/>
    <property type="evidence" value="ECO:0007669"/>
    <property type="project" value="Ensembl"/>
</dbReference>
<dbReference type="PROSITE" id="PS01180">
    <property type="entry name" value="CUB"/>
    <property type="match status" value="2"/>
</dbReference>
<dbReference type="SMART" id="SM00042">
    <property type="entry name" value="CUB"/>
    <property type="match status" value="2"/>
</dbReference>
<dbReference type="InterPro" id="IPR035914">
    <property type="entry name" value="Sperma_CUB_dom_sf"/>
</dbReference>
<evidence type="ECO:0000256" key="1">
    <source>
        <dbReference type="ARBA" id="ARBA00023157"/>
    </source>
</evidence>
<dbReference type="GeneTree" id="ENSGT00940000157176"/>
<dbReference type="Gene3D" id="2.60.120.290">
    <property type="entry name" value="Spermadhesin, CUB domain"/>
    <property type="match status" value="2"/>
</dbReference>
<feature type="region of interest" description="Disordered" evidence="3">
    <location>
        <begin position="612"/>
        <end position="717"/>
    </location>
</feature>
<evidence type="ECO:0000256" key="2">
    <source>
        <dbReference type="PROSITE-ProRule" id="PRU00059"/>
    </source>
</evidence>
<dbReference type="SUPFAM" id="SSF49854">
    <property type="entry name" value="Spermadhesin, CUB domain"/>
    <property type="match status" value="2"/>
</dbReference>
<dbReference type="InterPro" id="IPR052129">
    <property type="entry name" value="Spermadhesin-Link_domain"/>
</dbReference>
<feature type="region of interest" description="Disordered" evidence="3">
    <location>
        <begin position="208"/>
        <end position="265"/>
    </location>
</feature>
<dbReference type="AlphaFoldDB" id="A0A493U1X7"/>
<dbReference type="GO" id="GO:0006508">
    <property type="term" value="P:proteolysis"/>
    <property type="evidence" value="ECO:0007669"/>
    <property type="project" value="Ensembl"/>
</dbReference>
<dbReference type="STRING" id="8840.ENSAPLP00000032123"/>
<dbReference type="CDD" id="cd00041">
    <property type="entry name" value="CUB"/>
    <property type="match status" value="2"/>
</dbReference>
<feature type="region of interest" description="Disordered" evidence="3">
    <location>
        <begin position="569"/>
        <end position="588"/>
    </location>
</feature>
<feature type="domain" description="CUB" evidence="4">
    <location>
        <begin position="263"/>
        <end position="329"/>
    </location>
</feature>
<reference evidence="6" key="1">
    <citation type="submission" date="2017-10" db="EMBL/GenBank/DDBJ databases">
        <title>A new Pekin duck reference genome.</title>
        <authorList>
            <person name="Hou Z.-C."/>
            <person name="Zhou Z.-K."/>
            <person name="Zhu F."/>
            <person name="Hou S.-S."/>
        </authorList>
    </citation>
    <scope>NUCLEOTIDE SEQUENCE [LARGE SCALE GENOMIC DNA]</scope>
</reference>
<dbReference type="PANTHER" id="PTHR46908:SF8">
    <property type="entry name" value="C-TYPE LECTIN DOMAIN-CONTAINING PROTEIN"/>
    <property type="match status" value="1"/>
</dbReference>
<accession>A0A493U1X7</accession>
<reference evidence="5" key="3">
    <citation type="submission" date="2025-09" db="UniProtKB">
        <authorList>
            <consortium name="Ensembl"/>
        </authorList>
    </citation>
    <scope>IDENTIFICATION</scope>
</reference>
<dbReference type="PANTHER" id="PTHR46908">
    <property type="entry name" value="CUBILIN-LIKE PROTEIN"/>
    <property type="match status" value="1"/>
</dbReference>
<keyword evidence="1" id="KW-1015">Disulfide bond</keyword>
<dbReference type="Proteomes" id="UP000016666">
    <property type="component" value="Unassembled WGS sequence"/>
</dbReference>
<dbReference type="Ensembl" id="ENSAPLT00000026097.1">
    <property type="protein sequence ID" value="ENSAPLP00000032123.1"/>
    <property type="gene ID" value="ENSAPLG00000017696.1"/>
</dbReference>
<evidence type="ECO:0000256" key="3">
    <source>
        <dbReference type="SAM" id="MobiDB-lite"/>
    </source>
</evidence>
<dbReference type="Pfam" id="PF00431">
    <property type="entry name" value="CUB"/>
    <property type="match status" value="2"/>
</dbReference>